<proteinExistence type="predicted"/>
<reference evidence="1" key="1">
    <citation type="submission" date="2014-09" db="EMBL/GenBank/DDBJ databases">
        <authorList>
            <person name="Magalhaes I.L.F."/>
            <person name="Oliveira U."/>
            <person name="Santos F.R."/>
            <person name="Vidigal T.H.D.A."/>
            <person name="Brescovit A.D."/>
            <person name="Santos A.J."/>
        </authorList>
    </citation>
    <scope>NUCLEOTIDE SEQUENCE</scope>
    <source>
        <tissue evidence="1">Shoot tissue taken approximately 20 cm above the soil surface</tissue>
    </source>
</reference>
<protein>
    <submittedName>
        <fullName evidence="1">Uncharacterized protein</fullName>
    </submittedName>
</protein>
<name>A0A0A8ZSB7_ARUDO</name>
<dbReference type="EMBL" id="GBRH01260168">
    <property type="protein sequence ID" value="JAD37727.1"/>
    <property type="molecule type" value="Transcribed_RNA"/>
</dbReference>
<accession>A0A0A8ZSB7</accession>
<evidence type="ECO:0000313" key="1">
    <source>
        <dbReference type="EMBL" id="JAD37727.1"/>
    </source>
</evidence>
<dbReference type="AlphaFoldDB" id="A0A0A8ZSB7"/>
<organism evidence="1">
    <name type="scientific">Arundo donax</name>
    <name type="common">Giant reed</name>
    <name type="synonym">Donax arundinaceus</name>
    <dbReference type="NCBI Taxonomy" id="35708"/>
    <lineage>
        <taxon>Eukaryota</taxon>
        <taxon>Viridiplantae</taxon>
        <taxon>Streptophyta</taxon>
        <taxon>Embryophyta</taxon>
        <taxon>Tracheophyta</taxon>
        <taxon>Spermatophyta</taxon>
        <taxon>Magnoliopsida</taxon>
        <taxon>Liliopsida</taxon>
        <taxon>Poales</taxon>
        <taxon>Poaceae</taxon>
        <taxon>PACMAD clade</taxon>
        <taxon>Arundinoideae</taxon>
        <taxon>Arundineae</taxon>
        <taxon>Arundo</taxon>
    </lineage>
</organism>
<reference evidence="1" key="2">
    <citation type="journal article" date="2015" name="Data Brief">
        <title>Shoot transcriptome of the giant reed, Arundo donax.</title>
        <authorList>
            <person name="Barrero R.A."/>
            <person name="Guerrero F.D."/>
            <person name="Moolhuijzen P."/>
            <person name="Goolsby J.A."/>
            <person name="Tidwell J."/>
            <person name="Bellgard S.E."/>
            <person name="Bellgard M.I."/>
        </authorList>
    </citation>
    <scope>NUCLEOTIDE SEQUENCE</scope>
    <source>
        <tissue evidence="1">Shoot tissue taken approximately 20 cm above the soil surface</tissue>
    </source>
</reference>
<sequence length="84" mass="9516">MSSCTHHHTARLNTSHDNGCQRHAIKLKVTLQHSMASVKSLVNLPILQIPLNHQIPSDDISLCHLLKHRFCSLHQPNLAVEFDH</sequence>